<dbReference type="GO" id="GO:0016705">
    <property type="term" value="F:oxidoreductase activity, acting on paired donors, with incorporation or reduction of molecular oxygen"/>
    <property type="evidence" value="ECO:0007669"/>
    <property type="project" value="InterPro"/>
</dbReference>
<evidence type="ECO:0000313" key="16">
    <source>
        <dbReference type="EMBL" id="KNC25631.1"/>
    </source>
</evidence>
<keyword evidence="12" id="KW-0503">Monooxygenase</keyword>
<keyword evidence="7 14" id="KW-0479">Metal-binding</keyword>
<evidence type="ECO:0000256" key="1">
    <source>
        <dbReference type="ARBA" id="ARBA00001971"/>
    </source>
</evidence>
<evidence type="ECO:0000256" key="8">
    <source>
        <dbReference type="ARBA" id="ARBA00022824"/>
    </source>
</evidence>
<dbReference type="PRINTS" id="PR00463">
    <property type="entry name" value="EP450I"/>
</dbReference>
<dbReference type="STRING" id="7375.A0A0L0C064"/>
<evidence type="ECO:0000256" key="9">
    <source>
        <dbReference type="ARBA" id="ARBA00022848"/>
    </source>
</evidence>
<comment type="similarity">
    <text evidence="5">Belongs to the cytochrome P450 family.</text>
</comment>
<evidence type="ECO:0000256" key="6">
    <source>
        <dbReference type="ARBA" id="ARBA00022617"/>
    </source>
</evidence>
<keyword evidence="9" id="KW-0492">Microsome</keyword>
<evidence type="ECO:0000256" key="3">
    <source>
        <dbReference type="ARBA" id="ARBA00004174"/>
    </source>
</evidence>
<dbReference type="GO" id="GO:0020037">
    <property type="term" value="F:heme binding"/>
    <property type="evidence" value="ECO:0007669"/>
    <property type="project" value="InterPro"/>
</dbReference>
<keyword evidence="8" id="KW-0256">Endoplasmic reticulum</keyword>
<evidence type="ECO:0000313" key="17">
    <source>
        <dbReference type="Proteomes" id="UP000037069"/>
    </source>
</evidence>
<keyword evidence="17" id="KW-1185">Reference proteome</keyword>
<dbReference type="GO" id="GO:0004497">
    <property type="term" value="F:monooxygenase activity"/>
    <property type="evidence" value="ECO:0007669"/>
    <property type="project" value="UniProtKB-KW"/>
</dbReference>
<keyword evidence="13" id="KW-0472">Membrane</keyword>
<comment type="function">
    <text evidence="2">May be involved in the metabolism of insect hormones and in the breakdown of synthetic insecticides.</text>
</comment>
<keyword evidence="10" id="KW-0560">Oxidoreductase</keyword>
<keyword evidence="15" id="KW-0732">Signal</keyword>
<dbReference type="OrthoDB" id="1470350at2759"/>
<dbReference type="InterPro" id="IPR017972">
    <property type="entry name" value="Cyt_P450_CS"/>
</dbReference>
<feature type="binding site" description="axial binding residue" evidence="14">
    <location>
        <position position="454"/>
    </location>
    <ligand>
        <name>heme</name>
        <dbReference type="ChEBI" id="CHEBI:30413"/>
    </ligand>
    <ligandPart>
        <name>Fe</name>
        <dbReference type="ChEBI" id="CHEBI:18248"/>
    </ligandPart>
</feature>
<evidence type="ECO:0000256" key="4">
    <source>
        <dbReference type="ARBA" id="ARBA00004406"/>
    </source>
</evidence>
<reference evidence="16 17" key="1">
    <citation type="journal article" date="2015" name="Nat. Commun.">
        <title>Lucilia cuprina genome unlocks parasitic fly biology to underpin future interventions.</title>
        <authorList>
            <person name="Anstead C.A."/>
            <person name="Korhonen P.K."/>
            <person name="Young N.D."/>
            <person name="Hall R.S."/>
            <person name="Jex A.R."/>
            <person name="Murali S.C."/>
            <person name="Hughes D.S."/>
            <person name="Lee S.F."/>
            <person name="Perry T."/>
            <person name="Stroehlein A.J."/>
            <person name="Ansell B.R."/>
            <person name="Breugelmans B."/>
            <person name="Hofmann A."/>
            <person name="Qu J."/>
            <person name="Dugan S."/>
            <person name="Lee S.L."/>
            <person name="Chao H."/>
            <person name="Dinh H."/>
            <person name="Han Y."/>
            <person name="Doddapaneni H.V."/>
            <person name="Worley K.C."/>
            <person name="Muzny D.M."/>
            <person name="Ioannidis P."/>
            <person name="Waterhouse R.M."/>
            <person name="Zdobnov E.M."/>
            <person name="James P.J."/>
            <person name="Bagnall N.H."/>
            <person name="Kotze A.C."/>
            <person name="Gibbs R.A."/>
            <person name="Richards S."/>
            <person name="Batterham P."/>
            <person name="Gasser R.B."/>
        </authorList>
    </citation>
    <scope>NUCLEOTIDE SEQUENCE [LARGE SCALE GENOMIC DNA]</scope>
    <source>
        <strain evidence="16 17">LS</strain>
        <tissue evidence="16">Full body</tissue>
    </source>
</reference>
<dbReference type="Proteomes" id="UP000037069">
    <property type="component" value="Unassembled WGS sequence"/>
</dbReference>
<gene>
    <name evidence="16" type="ORF">FF38_03388</name>
</gene>
<evidence type="ECO:0000256" key="14">
    <source>
        <dbReference type="PIRSR" id="PIRSR602401-1"/>
    </source>
</evidence>
<dbReference type="PRINTS" id="PR00385">
    <property type="entry name" value="P450"/>
</dbReference>
<dbReference type="EMBL" id="JRES01001093">
    <property type="protein sequence ID" value="KNC25631.1"/>
    <property type="molecule type" value="Genomic_DNA"/>
</dbReference>
<dbReference type="InterPro" id="IPR036396">
    <property type="entry name" value="Cyt_P450_sf"/>
</dbReference>
<evidence type="ECO:0000256" key="5">
    <source>
        <dbReference type="ARBA" id="ARBA00010617"/>
    </source>
</evidence>
<dbReference type="OMA" id="HRCTFIP"/>
<dbReference type="SUPFAM" id="SSF48264">
    <property type="entry name" value="Cytochrome P450"/>
    <property type="match status" value="4"/>
</dbReference>
<protein>
    <submittedName>
        <fullName evidence="16">Putative cytochrome P450 4d14</fullName>
    </submittedName>
</protein>
<dbReference type="GO" id="GO:0005506">
    <property type="term" value="F:iron ion binding"/>
    <property type="evidence" value="ECO:0007669"/>
    <property type="project" value="InterPro"/>
</dbReference>
<feature type="chain" id="PRO_5005535343" evidence="15">
    <location>
        <begin position="22"/>
        <end position="2004"/>
    </location>
</feature>
<dbReference type="PROSITE" id="PS00086">
    <property type="entry name" value="CYTOCHROME_P450"/>
    <property type="match status" value="4"/>
</dbReference>
<name>A0A0L0C064_LUCCU</name>
<evidence type="ECO:0000256" key="15">
    <source>
        <dbReference type="SAM" id="SignalP"/>
    </source>
</evidence>
<organism evidence="16 17">
    <name type="scientific">Lucilia cuprina</name>
    <name type="common">Green bottle fly</name>
    <name type="synonym">Australian sheep blowfly</name>
    <dbReference type="NCBI Taxonomy" id="7375"/>
    <lineage>
        <taxon>Eukaryota</taxon>
        <taxon>Metazoa</taxon>
        <taxon>Ecdysozoa</taxon>
        <taxon>Arthropoda</taxon>
        <taxon>Hexapoda</taxon>
        <taxon>Insecta</taxon>
        <taxon>Pterygota</taxon>
        <taxon>Neoptera</taxon>
        <taxon>Endopterygota</taxon>
        <taxon>Diptera</taxon>
        <taxon>Brachycera</taxon>
        <taxon>Muscomorpha</taxon>
        <taxon>Oestroidea</taxon>
        <taxon>Calliphoridae</taxon>
        <taxon>Luciliinae</taxon>
        <taxon>Lucilia</taxon>
    </lineage>
</organism>
<dbReference type="Pfam" id="PF00067">
    <property type="entry name" value="p450"/>
    <property type="match status" value="4"/>
</dbReference>
<evidence type="ECO:0000256" key="12">
    <source>
        <dbReference type="ARBA" id="ARBA00023033"/>
    </source>
</evidence>
<dbReference type="InterPro" id="IPR001128">
    <property type="entry name" value="Cyt_P450"/>
</dbReference>
<evidence type="ECO:0000256" key="7">
    <source>
        <dbReference type="ARBA" id="ARBA00022723"/>
    </source>
</evidence>
<evidence type="ECO:0000256" key="10">
    <source>
        <dbReference type="ARBA" id="ARBA00023002"/>
    </source>
</evidence>
<dbReference type="Gene3D" id="1.10.630.10">
    <property type="entry name" value="Cytochrome P450"/>
    <property type="match status" value="4"/>
</dbReference>
<sequence length="2004" mass="229909">MFVELILGLIAFLLVWDYISKKHRNDVFIKSGIRGPKTLPILGNSLDIKHVNTENMIDFVQQCKEKYGKIYRLWVLHQVSVFVLDVKYLEVIFGSQQMIKKSQLYDFIAGWLGRGLLLSWGKKWHSRRKIITPTFHFKILEQFVEIFDQQSSVMVEKLYAKADGKTEIDIFPVVCLCALDIITETAMGVKVNAQEKPGLEYVQAIAKMSQISANRVFSPLQRTDFLFRLSAPKLFKQTEHCIATLHKFTIDVIEQRRMALEQSLKDGSFKKASDDSDLNTKKRMALLDVLLQSTVNGAPLTNEDIREEVDTFMFEGHDTTTSGIAFALYLIARHPEVQAKLVEEIKHVLGTDKSKPVGFRDLQDLKYMECVIKETLRLYPSVPVIGREITEDILVGDITIPANTNININLFAVMRDPDYFPEPNAFKPERFSDDSMQKVNPFAYAPFSAGPRNCIGQKFATLEMKSTISKMLRHFELLPLGPDAKPIINLIIRSSTGVHIDNMFLELILGLIGLLFVWDYLNKKHRYEILDKSGIPGPKPLPIVGNAVHNRHVNSDNLIEFARENKIKYGKIYRFWMLHQVSVMVLDPKYLEIILSSQQMIKKSSLYDFVEGWLGRGLLLSWGKKWHSRRKIITPTFHFKILEQFVEIFDQQSAVMAKKLYEKADGKTAIDIFPLVCLCALDIIAETAMGVKVNAQEQPGLEYPQAITTLSRITANRFVRPLQRTDFLFRLTAPKQYQESQRCIKVLHKFTTDVIEQRREALEQKQKEGSVKNESEDSELNTKKRMALLDVLLQSTVNGAPLTNEDIREEVDTFMFEGHDTTTSGISFALYLIARHPEVQTKLVEEIKEVMGTDKNKPVTYRELQDLKYMECVIKETQRLYPSVPVIGREITEDTQVGDITIPGKTNLSLNLFMVLRDPDYFSDPDIFKPERFDSVDGEKINPFAYTPFSAGPRNCIGQKFAMLEMKSTLSKMLRHFELLPLGPDVKPVINLILRSNTELILGLLVLIFVWDYLNKKHRNDILEKSHIPGPKTLPIIGNALDVRHVNSDNVIESVRDFKRKYGKIYRFWVLHQLSLVILEPKYLEVVLSSQQMIKKSSLYDFLVGWLGRGLLLSWGKKWHARRKIITPTFHFKILEQFVEIFDQQSSIMVRKLYEKADGKTDIDIFPVVCLSALDIIAETAMGVKVNAQEQPGLEYVQAIANLSRIMADRFVKPSQRTDFLFRLTAPKQYEEAKRCIKVLHKFTTDVIEQRRLALEQSIKDGTFKNESEDSDLNTKKRMALLDVLLQSTINGAPLSNEDIREEVDTFMFEGHDTTTSGISFTLYLIARHPEVQAKLVEEIKQVLGTDKNKPVTYRDLQDLKYMELVIKESQRLYPSVPAIGREITEDIKVGDITIPANTNVNIPLFMVLRDPDYFTNPNDFIPERFESDSNQKIHPFAYTPFSAGPRNCIGQKFAIFEIKSTVSKMLRHFELLPLGPDVRPVINLILRSKTDYFNKKHREELFKKAGIKGPKPLPLVGNVLLALGNSTTRKFETFPNCCTHSLINICYIFLDVFEFLRVLSENYGKVVRLWVFGDCVILLRDVKYFESILSSQQVIKKDSLYDLLKCWLGDGLLISSGSKWHARRKIITPTYHFKILEQFVEVFDQQSCIMVNRLKDKADGKTPLNMFPIVCLTALDIIAETAMGVKINAQENPNFPYAKSVTDVADIIATRFMKPAQRFEFLFRLLEYRSYRKMKQSIEIMHNFTDKVIRERREALEKSIKDGTFVAMTNATDEMGVKKRMAFLDVLLQSTVAGKPLTNEDIREEVDTFMFEGHDTTTSGISHTLYLLARHPEVQQKVFEEILQVIGNDKDKPVTMRELQDLKYLDVVIKESLRLYPPVPMIGRFTEQDVELDGKIIPANVNISLLIYAACRDPDYFTKPNDFIPERFMTNTLDQVNPFAYVPFSAGPRNCIGQKFAVLEMKSTISKMIRHFELLPLGEEVVPVMNLILRSATGINMGLKPRF</sequence>
<evidence type="ECO:0000256" key="11">
    <source>
        <dbReference type="ARBA" id="ARBA00023004"/>
    </source>
</evidence>
<comment type="subcellular location">
    <subcellularLocation>
        <location evidence="4">Endoplasmic reticulum membrane</location>
        <topology evidence="4">Peripheral membrane protein</topology>
    </subcellularLocation>
    <subcellularLocation>
        <location evidence="3">Microsome membrane</location>
        <topology evidence="3">Peripheral membrane protein</topology>
    </subcellularLocation>
</comment>
<dbReference type="GO" id="GO:0005789">
    <property type="term" value="C:endoplasmic reticulum membrane"/>
    <property type="evidence" value="ECO:0007669"/>
    <property type="project" value="UniProtKB-SubCell"/>
</dbReference>
<keyword evidence="6 14" id="KW-0349">Heme</keyword>
<dbReference type="InterPro" id="IPR050196">
    <property type="entry name" value="Cytochrome_P450_Monoox"/>
</dbReference>
<dbReference type="PANTHER" id="PTHR24291">
    <property type="entry name" value="CYTOCHROME P450 FAMILY 4"/>
    <property type="match status" value="1"/>
</dbReference>
<dbReference type="PANTHER" id="PTHR24291:SF187">
    <property type="entry name" value="CYTOCHROME P450 4AE1-RELATED"/>
    <property type="match status" value="1"/>
</dbReference>
<dbReference type="CDD" id="cd20628">
    <property type="entry name" value="CYP4"/>
    <property type="match status" value="4"/>
</dbReference>
<evidence type="ECO:0000256" key="13">
    <source>
        <dbReference type="ARBA" id="ARBA00023136"/>
    </source>
</evidence>
<dbReference type="FunFam" id="1.10.630.10:FF:000035">
    <property type="entry name" value="CYtochrome P450 family"/>
    <property type="match status" value="4"/>
</dbReference>
<comment type="caution">
    <text evidence="16">The sequence shown here is derived from an EMBL/GenBank/DDBJ whole genome shotgun (WGS) entry which is preliminary data.</text>
</comment>
<accession>A0A0L0C064</accession>
<proteinExistence type="inferred from homology"/>
<dbReference type="InterPro" id="IPR002401">
    <property type="entry name" value="Cyt_P450_E_grp-I"/>
</dbReference>
<feature type="signal peptide" evidence="15">
    <location>
        <begin position="1"/>
        <end position="21"/>
    </location>
</feature>
<keyword evidence="11 14" id="KW-0408">Iron</keyword>
<evidence type="ECO:0000256" key="2">
    <source>
        <dbReference type="ARBA" id="ARBA00003690"/>
    </source>
</evidence>
<comment type="cofactor">
    <cofactor evidence="1 14">
        <name>heme</name>
        <dbReference type="ChEBI" id="CHEBI:30413"/>
    </cofactor>
</comment>